<dbReference type="Proteomes" id="UP000523545">
    <property type="component" value="Unassembled WGS sequence"/>
</dbReference>
<name>A0A7Y9WWI2_9ACTN</name>
<protein>
    <submittedName>
        <fullName evidence="1">Uncharacterized protein</fullName>
    </submittedName>
</protein>
<gene>
    <name evidence="1" type="ORF">HNR22_000573</name>
</gene>
<proteinExistence type="predicted"/>
<organism evidence="1 2">
    <name type="scientific">Micromonospora jinlongensis</name>
    <dbReference type="NCBI Taxonomy" id="1287877"/>
    <lineage>
        <taxon>Bacteria</taxon>
        <taxon>Bacillati</taxon>
        <taxon>Actinomycetota</taxon>
        <taxon>Actinomycetes</taxon>
        <taxon>Micromonosporales</taxon>
        <taxon>Micromonosporaceae</taxon>
        <taxon>Micromonospora</taxon>
    </lineage>
</organism>
<reference evidence="1 2" key="1">
    <citation type="submission" date="2020-07" db="EMBL/GenBank/DDBJ databases">
        <title>Sequencing the genomes of 1000 actinobacteria strains.</title>
        <authorList>
            <person name="Klenk H.-P."/>
        </authorList>
    </citation>
    <scope>NUCLEOTIDE SEQUENCE [LARGE SCALE GENOMIC DNA]</scope>
    <source>
        <strain evidence="1 2">DSM 45876</strain>
    </source>
</reference>
<evidence type="ECO:0000313" key="1">
    <source>
        <dbReference type="EMBL" id="NYH40846.1"/>
    </source>
</evidence>
<dbReference type="EMBL" id="JACCHK010000001">
    <property type="protein sequence ID" value="NYH40846.1"/>
    <property type="molecule type" value="Genomic_DNA"/>
</dbReference>
<keyword evidence="2" id="KW-1185">Reference proteome</keyword>
<comment type="caution">
    <text evidence="1">The sequence shown here is derived from an EMBL/GenBank/DDBJ whole genome shotgun (WGS) entry which is preliminary data.</text>
</comment>
<sequence>MNVTIDEHIGARRSLCVRSLMITAESPRCPDTGVPARFAEVVAGHRTRAYRLWSTLIRASSASR</sequence>
<dbReference type="AlphaFoldDB" id="A0A7Y9WWI2"/>
<evidence type="ECO:0000313" key="2">
    <source>
        <dbReference type="Proteomes" id="UP000523545"/>
    </source>
</evidence>
<accession>A0A7Y9WWI2</accession>